<evidence type="ECO:0000313" key="1">
    <source>
        <dbReference type="EMBL" id="SDH17493.1"/>
    </source>
</evidence>
<sequence length="37" mass="4055">MGIMDAVDETRIELFGGEALPVDRAAIDAAMDEVREF</sequence>
<reference evidence="1 2" key="1">
    <citation type="submission" date="2016-10" db="EMBL/GenBank/DDBJ databases">
        <authorList>
            <person name="de Groot N.N."/>
        </authorList>
    </citation>
    <scope>NUCLEOTIDE SEQUENCE [LARGE SCALE GENOMIC DNA]</scope>
    <source>
        <strain evidence="1 2">LMG 18387</strain>
    </source>
</reference>
<dbReference type="Proteomes" id="UP000198606">
    <property type="component" value="Unassembled WGS sequence"/>
</dbReference>
<protein>
    <submittedName>
        <fullName evidence="1">Uncharacterized protein</fullName>
    </submittedName>
</protein>
<proteinExistence type="predicted"/>
<accession>A0A1G8A9E0</accession>
<organism evidence="1 2">
    <name type="scientific">Phytopseudomonas flavescens</name>
    <dbReference type="NCBI Taxonomy" id="29435"/>
    <lineage>
        <taxon>Bacteria</taxon>
        <taxon>Pseudomonadati</taxon>
        <taxon>Pseudomonadota</taxon>
        <taxon>Gammaproteobacteria</taxon>
        <taxon>Pseudomonadales</taxon>
        <taxon>Pseudomonadaceae</taxon>
        <taxon>Phytopseudomonas</taxon>
    </lineage>
</organism>
<evidence type="ECO:0000313" key="2">
    <source>
        <dbReference type="Proteomes" id="UP000198606"/>
    </source>
</evidence>
<name>A0A1G8A9E0_9GAMM</name>
<gene>
    <name evidence="1" type="ORF">SAMN05216588_10375</name>
</gene>
<dbReference type="STRING" id="29435.SAMN05216588_10375"/>
<dbReference type="EMBL" id="FNDG01000003">
    <property type="protein sequence ID" value="SDH17493.1"/>
    <property type="molecule type" value="Genomic_DNA"/>
</dbReference>
<dbReference type="AlphaFoldDB" id="A0A1G8A9E0"/>